<proteinExistence type="predicted"/>
<reference evidence="2" key="1">
    <citation type="submission" date="2021-01" db="EMBL/GenBank/DDBJ databases">
        <authorList>
            <person name="Corre E."/>
            <person name="Pelletier E."/>
            <person name="Niang G."/>
            <person name="Scheremetjew M."/>
            <person name="Finn R."/>
            <person name="Kale V."/>
            <person name="Holt S."/>
            <person name="Cochrane G."/>
            <person name="Meng A."/>
            <person name="Brown T."/>
            <person name="Cohen L."/>
        </authorList>
    </citation>
    <scope>NUCLEOTIDE SEQUENCE</scope>
    <source>
        <strain evidence="2">CCMP1381</strain>
    </source>
</reference>
<dbReference type="Pfam" id="PF00226">
    <property type="entry name" value="DnaJ"/>
    <property type="match status" value="1"/>
</dbReference>
<dbReference type="InterPro" id="IPR036869">
    <property type="entry name" value="J_dom_sf"/>
</dbReference>
<organism evidence="2">
    <name type="scientific">Octactis speculum</name>
    <dbReference type="NCBI Taxonomy" id="3111310"/>
    <lineage>
        <taxon>Eukaryota</taxon>
        <taxon>Sar</taxon>
        <taxon>Stramenopiles</taxon>
        <taxon>Ochrophyta</taxon>
        <taxon>Dictyochophyceae</taxon>
        <taxon>Dictyochales</taxon>
        <taxon>Dictyochaceae</taxon>
        <taxon>Octactis</taxon>
    </lineage>
</organism>
<dbReference type="GO" id="GO:0051087">
    <property type="term" value="F:protein-folding chaperone binding"/>
    <property type="evidence" value="ECO:0007669"/>
    <property type="project" value="TreeGrafter"/>
</dbReference>
<sequence>MPKYNGDPASDCYYKCLGVERDADEKAIRKAYRCAAMKYHPDKNPGDNAASDFFKKISEAYECLSDAEKRAAYDRFGKEGDAFRVPEQQNENGMAGFPNGFPSEFTAGRGGGVRMHFSSSGDGGGMDIDRARDLFGSIFGNMNGGAPFGMGGRFDGGSPFGIGGMDSSTNFDAAFGSDTQHFEPLSPGTRVELHGLNRPGYSGMFAVVISFDAHRQRYHITLDVGAERGGETLSVSPTNLRQVVSAARVFGVTSKSELNGRVAETATFDHASKRYRVTGLTSNPIALRPENLVLPHHTRVTLEGVQSRPALNGLSGRILEVDEDAERYLVQLQANENELLRLRFGAVAAC</sequence>
<dbReference type="CDD" id="cd06257">
    <property type="entry name" value="DnaJ"/>
    <property type="match status" value="1"/>
</dbReference>
<feature type="domain" description="J" evidence="1">
    <location>
        <begin position="12"/>
        <end position="77"/>
    </location>
</feature>
<dbReference type="GO" id="GO:0044183">
    <property type="term" value="F:protein folding chaperone"/>
    <property type="evidence" value="ECO:0007669"/>
    <property type="project" value="TreeGrafter"/>
</dbReference>
<protein>
    <recommendedName>
        <fullName evidence="1">J domain-containing protein</fullName>
    </recommendedName>
</protein>
<dbReference type="InterPro" id="IPR001623">
    <property type="entry name" value="DnaJ_domain"/>
</dbReference>
<dbReference type="SUPFAM" id="SSF46565">
    <property type="entry name" value="Chaperone J-domain"/>
    <property type="match status" value="1"/>
</dbReference>
<evidence type="ECO:0000259" key="1">
    <source>
        <dbReference type="PROSITE" id="PS50076"/>
    </source>
</evidence>
<accession>A0A7S2BDR6</accession>
<dbReference type="InterPro" id="IPR018253">
    <property type="entry name" value="DnaJ_domain_CS"/>
</dbReference>
<dbReference type="PROSITE" id="PS50076">
    <property type="entry name" value="DNAJ_2"/>
    <property type="match status" value="1"/>
</dbReference>
<dbReference type="PANTHER" id="PTHR43948:SF10">
    <property type="entry name" value="MRJ, ISOFORM E"/>
    <property type="match status" value="1"/>
</dbReference>
<dbReference type="PANTHER" id="PTHR43948">
    <property type="entry name" value="DNAJ HOMOLOG SUBFAMILY B"/>
    <property type="match status" value="1"/>
</dbReference>
<dbReference type="GO" id="GO:0005737">
    <property type="term" value="C:cytoplasm"/>
    <property type="evidence" value="ECO:0007669"/>
    <property type="project" value="TreeGrafter"/>
</dbReference>
<dbReference type="Gene3D" id="1.10.287.110">
    <property type="entry name" value="DnaJ domain"/>
    <property type="match status" value="1"/>
</dbReference>
<dbReference type="PRINTS" id="PR00625">
    <property type="entry name" value="JDOMAIN"/>
</dbReference>
<dbReference type="GO" id="GO:0051082">
    <property type="term" value="F:unfolded protein binding"/>
    <property type="evidence" value="ECO:0007669"/>
    <property type="project" value="TreeGrafter"/>
</dbReference>
<evidence type="ECO:0000313" key="2">
    <source>
        <dbReference type="EMBL" id="CAD9393921.1"/>
    </source>
</evidence>
<dbReference type="EMBL" id="HBGS01013602">
    <property type="protein sequence ID" value="CAD9393921.1"/>
    <property type="molecule type" value="Transcribed_RNA"/>
</dbReference>
<gene>
    <name evidence="2" type="ORF">DSPE1174_LOCUS7179</name>
</gene>
<dbReference type="GO" id="GO:0005634">
    <property type="term" value="C:nucleus"/>
    <property type="evidence" value="ECO:0007669"/>
    <property type="project" value="TreeGrafter"/>
</dbReference>
<dbReference type="SMART" id="SM00271">
    <property type="entry name" value="DnaJ"/>
    <property type="match status" value="1"/>
</dbReference>
<dbReference type="AlphaFoldDB" id="A0A7S2BDR6"/>
<dbReference type="PROSITE" id="PS00636">
    <property type="entry name" value="DNAJ_1"/>
    <property type="match status" value="1"/>
</dbReference>
<name>A0A7S2BDR6_9STRA</name>